<dbReference type="PANTHER" id="PTHR23028:SF134">
    <property type="entry name" value="PUTATIVE (AFU_ORTHOLOGUE AFUA_4G08520)-RELATED"/>
    <property type="match status" value="1"/>
</dbReference>
<evidence type="ECO:0000313" key="3">
    <source>
        <dbReference type="EMBL" id="SEN13437.1"/>
    </source>
</evidence>
<reference evidence="3 4" key="1">
    <citation type="submission" date="2016-10" db="EMBL/GenBank/DDBJ databases">
        <authorList>
            <person name="de Groot N.N."/>
        </authorList>
    </citation>
    <scope>NUCLEOTIDE SEQUENCE [LARGE SCALE GENOMIC DNA]</scope>
    <source>
        <strain evidence="3 4">DSM 21039</strain>
    </source>
</reference>
<feature type="transmembrane region" description="Helical" evidence="1">
    <location>
        <begin position="326"/>
        <end position="350"/>
    </location>
</feature>
<feature type="transmembrane region" description="Helical" evidence="1">
    <location>
        <begin position="91"/>
        <end position="108"/>
    </location>
</feature>
<keyword evidence="1" id="KW-0472">Membrane</keyword>
<sequence length="367" mass="41642">MYEQNGVSGLNTTKQHFKILDGLRGLAAVAVVIFHFMEIAVPDYSNNFIAHAYLAVDFFFCLSGFVIAYAYDQKLLKIGVANFFKLRLIRLHPLVIIGAVIGIIAFILDPFSDLYQHYSGNLVTMFLTACLMIPYPVVPERYFNLFHLNPPTWSLFWEYAANVCYAFILIRVRNKLLWVLTIVAGVALFYEAHRSGNLSGGWGGNNILGGFIRVFYSFLAGILVYRSKWIINSKLNFPAVGMLLAIVFLVPFREHLNPIVEPLIVIFYFPFLIALGAGARLTASTTRICNFSGEISYPLYMVHYPFIWIFFSYVEKYKPAMSELTIVIIIGVILLIAFAYLVMIFIDIPVRNRLKGLLRKSVPPLTP</sequence>
<name>A0A1H8E3T3_9BACT</name>
<dbReference type="Pfam" id="PF01757">
    <property type="entry name" value="Acyl_transf_3"/>
    <property type="match status" value="1"/>
</dbReference>
<feature type="domain" description="Acyltransferase 3" evidence="2">
    <location>
        <begin position="19"/>
        <end position="341"/>
    </location>
</feature>
<feature type="transmembrane region" description="Helical" evidence="1">
    <location>
        <begin position="295"/>
        <end position="314"/>
    </location>
</feature>
<feature type="transmembrane region" description="Helical" evidence="1">
    <location>
        <begin position="150"/>
        <end position="169"/>
    </location>
</feature>
<dbReference type="EMBL" id="FOBB01000008">
    <property type="protein sequence ID" value="SEN13437.1"/>
    <property type="molecule type" value="Genomic_DNA"/>
</dbReference>
<evidence type="ECO:0000259" key="2">
    <source>
        <dbReference type="Pfam" id="PF01757"/>
    </source>
</evidence>
<keyword evidence="3" id="KW-0012">Acyltransferase</keyword>
<dbReference type="InterPro" id="IPR050879">
    <property type="entry name" value="Acyltransferase_3"/>
</dbReference>
<keyword evidence="3" id="KW-0378">Hydrolase</keyword>
<feature type="transmembrane region" description="Helical" evidence="1">
    <location>
        <begin position="22"/>
        <end position="41"/>
    </location>
</feature>
<organism evidence="3 4">
    <name type="scientific">Chitinophaga rupis</name>
    <dbReference type="NCBI Taxonomy" id="573321"/>
    <lineage>
        <taxon>Bacteria</taxon>
        <taxon>Pseudomonadati</taxon>
        <taxon>Bacteroidota</taxon>
        <taxon>Chitinophagia</taxon>
        <taxon>Chitinophagales</taxon>
        <taxon>Chitinophagaceae</taxon>
        <taxon>Chitinophaga</taxon>
    </lineage>
</organism>
<dbReference type="STRING" id="573321.SAMN04488505_108164"/>
<feature type="transmembrane region" description="Helical" evidence="1">
    <location>
        <begin position="235"/>
        <end position="252"/>
    </location>
</feature>
<dbReference type="Proteomes" id="UP000198984">
    <property type="component" value="Unassembled WGS sequence"/>
</dbReference>
<dbReference type="OrthoDB" id="9796461at2"/>
<feature type="transmembrane region" description="Helical" evidence="1">
    <location>
        <begin position="205"/>
        <end position="223"/>
    </location>
</feature>
<keyword evidence="1" id="KW-0812">Transmembrane</keyword>
<feature type="transmembrane region" description="Helical" evidence="1">
    <location>
        <begin position="264"/>
        <end position="283"/>
    </location>
</feature>
<accession>A0A1H8E3T3</accession>
<dbReference type="GO" id="GO:0016787">
    <property type="term" value="F:hydrolase activity"/>
    <property type="evidence" value="ECO:0007669"/>
    <property type="project" value="UniProtKB-KW"/>
</dbReference>
<proteinExistence type="predicted"/>
<evidence type="ECO:0000313" key="4">
    <source>
        <dbReference type="Proteomes" id="UP000198984"/>
    </source>
</evidence>
<gene>
    <name evidence="3" type="ORF">SAMN04488505_108164</name>
</gene>
<dbReference type="AlphaFoldDB" id="A0A1H8E3T3"/>
<feature type="transmembrane region" description="Helical" evidence="1">
    <location>
        <begin position="176"/>
        <end position="193"/>
    </location>
</feature>
<dbReference type="GO" id="GO:0016747">
    <property type="term" value="F:acyltransferase activity, transferring groups other than amino-acyl groups"/>
    <property type="evidence" value="ECO:0007669"/>
    <property type="project" value="InterPro"/>
</dbReference>
<feature type="transmembrane region" description="Helical" evidence="1">
    <location>
        <begin position="48"/>
        <end position="71"/>
    </location>
</feature>
<dbReference type="PANTHER" id="PTHR23028">
    <property type="entry name" value="ACETYLTRANSFERASE"/>
    <property type="match status" value="1"/>
</dbReference>
<evidence type="ECO:0000256" key="1">
    <source>
        <dbReference type="SAM" id="Phobius"/>
    </source>
</evidence>
<protein>
    <submittedName>
        <fullName evidence="3">Peptidoglycan/LPS O-acetylase OafA/YrhL, contains acyltransferase and SGNH-hydrolase domains</fullName>
    </submittedName>
</protein>
<keyword evidence="3" id="KW-0808">Transferase</keyword>
<dbReference type="RefSeq" id="WP_089918826.1">
    <property type="nucleotide sequence ID" value="NZ_FOBB01000008.1"/>
</dbReference>
<keyword evidence="4" id="KW-1185">Reference proteome</keyword>
<keyword evidence="1" id="KW-1133">Transmembrane helix</keyword>
<dbReference type="InterPro" id="IPR002656">
    <property type="entry name" value="Acyl_transf_3_dom"/>
</dbReference>
<feature type="transmembrane region" description="Helical" evidence="1">
    <location>
        <begin position="120"/>
        <end position="138"/>
    </location>
</feature>